<dbReference type="STRING" id="1276257.SSABA_v1c04500"/>
<evidence type="ECO:0000256" key="3">
    <source>
        <dbReference type="ARBA" id="ARBA00022741"/>
    </source>
</evidence>
<evidence type="ECO:0000256" key="7">
    <source>
        <dbReference type="HAMAP-Rule" id="MF_00127"/>
    </source>
</evidence>
<dbReference type="Gene3D" id="3.30.930.10">
    <property type="entry name" value="Bira Bifunctional Protein, Domain 2"/>
    <property type="match status" value="1"/>
</dbReference>
<dbReference type="Pfam" id="PF03129">
    <property type="entry name" value="HGTP_anticodon"/>
    <property type="match status" value="1"/>
</dbReference>
<dbReference type="KEGG" id="ssab:SSABA_v1c04500"/>
<dbReference type="SUPFAM" id="SSF55681">
    <property type="entry name" value="Class II aaRS and biotin synthetases"/>
    <property type="match status" value="1"/>
</dbReference>
<dbReference type="GO" id="GO:0005524">
    <property type="term" value="F:ATP binding"/>
    <property type="evidence" value="ECO:0007669"/>
    <property type="project" value="UniProtKB-UniRule"/>
</dbReference>
<dbReference type="Gene3D" id="3.40.50.800">
    <property type="entry name" value="Anticodon-binding domain"/>
    <property type="match status" value="1"/>
</dbReference>
<dbReference type="InterPro" id="IPR045864">
    <property type="entry name" value="aa-tRNA-synth_II/BPL/LPL"/>
</dbReference>
<feature type="binding site" evidence="8">
    <location>
        <begin position="80"/>
        <end position="82"/>
    </location>
    <ligand>
        <name>L-histidine</name>
        <dbReference type="ChEBI" id="CHEBI:57595"/>
    </ligand>
</feature>
<dbReference type="Proteomes" id="UP000019265">
    <property type="component" value="Chromosome"/>
</dbReference>
<dbReference type="InterPro" id="IPR006195">
    <property type="entry name" value="aa-tRNA-synth_II"/>
</dbReference>
<dbReference type="PIRSF" id="PIRSF001549">
    <property type="entry name" value="His-tRNA_synth"/>
    <property type="match status" value="1"/>
</dbReference>
<comment type="similarity">
    <text evidence="1 7">Belongs to the class-II aminoacyl-tRNA synthetase family.</text>
</comment>
<dbReference type="CDD" id="cd00773">
    <property type="entry name" value="HisRS-like_core"/>
    <property type="match status" value="1"/>
</dbReference>
<accession>W6A9Y5</accession>
<keyword evidence="2 7" id="KW-0963">Cytoplasm</keyword>
<dbReference type="GO" id="GO:0004821">
    <property type="term" value="F:histidine-tRNA ligase activity"/>
    <property type="evidence" value="ECO:0007669"/>
    <property type="project" value="UniProtKB-UniRule"/>
</dbReference>
<dbReference type="PANTHER" id="PTHR43707:SF1">
    <property type="entry name" value="HISTIDINE--TRNA LIGASE, MITOCHONDRIAL-RELATED"/>
    <property type="match status" value="1"/>
</dbReference>
<reference evidence="10 11" key="1">
    <citation type="journal article" date="2014" name="Genome Biol. Evol.">
        <title>Molecular evolution of the substrate utilization strategies and putative virulence factors in mosquito-associated Spiroplasma species.</title>
        <authorList>
            <person name="Chang T.H."/>
            <person name="Lo W.S."/>
            <person name="Ku C."/>
            <person name="Chen L.L."/>
            <person name="Kuo C.H."/>
        </authorList>
    </citation>
    <scope>NUCLEOTIDE SEQUENCE [LARGE SCALE GENOMIC DNA]</scope>
    <source>
        <strain evidence="10">Ar-1343</strain>
    </source>
</reference>
<dbReference type="Pfam" id="PF13393">
    <property type="entry name" value="tRNA-synt_His"/>
    <property type="match status" value="2"/>
</dbReference>
<dbReference type="SUPFAM" id="SSF52954">
    <property type="entry name" value="Class II aaRS ABD-related"/>
    <property type="match status" value="1"/>
</dbReference>
<dbReference type="AlphaFoldDB" id="W6A9Y5"/>
<dbReference type="PATRIC" id="fig|1276257.3.peg.461"/>
<proteinExistence type="inferred from homology"/>
<comment type="catalytic activity">
    <reaction evidence="6 7">
        <text>tRNA(His) + L-histidine + ATP = L-histidyl-tRNA(His) + AMP + diphosphate + H(+)</text>
        <dbReference type="Rhea" id="RHEA:17313"/>
        <dbReference type="Rhea" id="RHEA-COMP:9665"/>
        <dbReference type="Rhea" id="RHEA-COMP:9689"/>
        <dbReference type="ChEBI" id="CHEBI:15378"/>
        <dbReference type="ChEBI" id="CHEBI:30616"/>
        <dbReference type="ChEBI" id="CHEBI:33019"/>
        <dbReference type="ChEBI" id="CHEBI:57595"/>
        <dbReference type="ChEBI" id="CHEBI:78442"/>
        <dbReference type="ChEBI" id="CHEBI:78527"/>
        <dbReference type="ChEBI" id="CHEBI:456215"/>
        <dbReference type="EC" id="6.1.1.21"/>
    </reaction>
</comment>
<keyword evidence="3 7" id="KW-0547">Nucleotide-binding</keyword>
<evidence type="ECO:0000256" key="2">
    <source>
        <dbReference type="ARBA" id="ARBA00022490"/>
    </source>
</evidence>
<evidence type="ECO:0000313" key="11">
    <source>
        <dbReference type="Proteomes" id="UP000019265"/>
    </source>
</evidence>
<dbReference type="RefSeq" id="WP_025250998.1">
    <property type="nucleotide sequence ID" value="NZ_CP006934.1"/>
</dbReference>
<feature type="binding site" evidence="8">
    <location>
        <position position="130"/>
    </location>
    <ligand>
        <name>L-histidine</name>
        <dbReference type="ChEBI" id="CHEBI:57595"/>
    </ligand>
</feature>
<keyword evidence="4 7" id="KW-0067">ATP-binding</keyword>
<dbReference type="eggNOG" id="COG0124">
    <property type="taxonomic scope" value="Bacteria"/>
</dbReference>
<protein>
    <recommendedName>
        <fullName evidence="7">Histidine--tRNA ligase</fullName>
        <ecNumber evidence="7">6.1.1.21</ecNumber>
    </recommendedName>
    <alternativeName>
        <fullName evidence="7">Histidyl-tRNA synthetase</fullName>
        <shortName evidence="7">HisRS</shortName>
    </alternativeName>
</protein>
<dbReference type="PROSITE" id="PS50862">
    <property type="entry name" value="AA_TRNA_LIGASE_II"/>
    <property type="match status" value="1"/>
</dbReference>
<keyword evidence="5 7" id="KW-0030">Aminoacyl-tRNA synthetase</keyword>
<keyword evidence="11" id="KW-1185">Reference proteome</keyword>
<sequence length="417" mass="47483">MIKKPRGTEDIIGQKSRDFFALEMIIRNLMELYNIGEIKTPIFESSDLFARTAGEDTDIVSKEMFIFLDRKNRSLALRPENTAGVVRSLIENKNYLDENLPLKQFYFGPMFRYERPQAGRQRQFTQFGVEVFGQKSVSLDAEILLCAVDILNNIGLKNYIIKTNYLVFGTNKEEYLKVLKLHLKALKLCEDCQIRQKNNPLRVLDCKVDQSNFGDIPNMQDFLSEDEKKYFQDYTNILNKLGVSTIVDNHLVRGLDYYTGIVFEVISNDEKQGSQSTLLAGGRYDNLVSELGGPELSGAGFGMGIERILIALDNLEIKISEPSILDVFCIPLSESAEIFTNSLLLMLRKAGFTADTSYIKRSLKSNFKKAESFKANNIILIGDKELKENNVVIKNQKTMKETKVSFDKILEFLEEGI</sequence>
<dbReference type="OrthoDB" id="9800814at2"/>
<feature type="binding site" evidence="8">
    <location>
        <position position="253"/>
    </location>
    <ligand>
        <name>L-histidine</name>
        <dbReference type="ChEBI" id="CHEBI:57595"/>
    </ligand>
</feature>
<dbReference type="PANTHER" id="PTHR43707">
    <property type="entry name" value="HISTIDYL-TRNA SYNTHETASE"/>
    <property type="match status" value="1"/>
</dbReference>
<name>W6A9Y5_9MOLU</name>
<dbReference type="EMBL" id="CP006934">
    <property type="protein sequence ID" value="AHI53857.1"/>
    <property type="molecule type" value="Genomic_DNA"/>
</dbReference>
<gene>
    <name evidence="7 10" type="primary">hisS</name>
    <name evidence="10" type="ORF">SSABA_v1c04500</name>
</gene>
<dbReference type="HAMAP" id="MF_00127">
    <property type="entry name" value="His_tRNA_synth"/>
    <property type="match status" value="1"/>
</dbReference>
<dbReference type="InterPro" id="IPR004154">
    <property type="entry name" value="Anticodon-bd"/>
</dbReference>
<evidence type="ECO:0000256" key="8">
    <source>
        <dbReference type="PIRSR" id="PIRSR001549-1"/>
    </source>
</evidence>
<feature type="domain" description="Aminoacyl-transfer RNA synthetases class-II family profile" evidence="9">
    <location>
        <begin position="22"/>
        <end position="322"/>
    </location>
</feature>
<evidence type="ECO:0000256" key="5">
    <source>
        <dbReference type="ARBA" id="ARBA00023146"/>
    </source>
</evidence>
<evidence type="ECO:0000256" key="1">
    <source>
        <dbReference type="ARBA" id="ARBA00008226"/>
    </source>
</evidence>
<dbReference type="InterPro" id="IPR036621">
    <property type="entry name" value="Anticodon-bd_dom_sf"/>
</dbReference>
<evidence type="ECO:0000259" key="9">
    <source>
        <dbReference type="PROSITE" id="PS50862"/>
    </source>
</evidence>
<keyword evidence="7" id="KW-0648">Protein biosynthesis</keyword>
<keyword evidence="7" id="KW-0436">Ligase</keyword>
<feature type="binding site" evidence="8">
    <location>
        <position position="126"/>
    </location>
    <ligand>
        <name>L-histidine</name>
        <dbReference type="ChEBI" id="CHEBI:57595"/>
    </ligand>
</feature>
<dbReference type="EC" id="6.1.1.21" evidence="7"/>
<dbReference type="InterPro" id="IPR041715">
    <property type="entry name" value="HisRS-like_core"/>
</dbReference>
<dbReference type="NCBIfam" id="TIGR00442">
    <property type="entry name" value="hisS"/>
    <property type="match status" value="1"/>
</dbReference>
<feature type="binding site" evidence="8">
    <location>
        <position position="112"/>
    </location>
    <ligand>
        <name>L-histidine</name>
        <dbReference type="ChEBI" id="CHEBI:57595"/>
    </ligand>
</feature>
<dbReference type="GO" id="GO:0006427">
    <property type="term" value="P:histidyl-tRNA aminoacylation"/>
    <property type="evidence" value="ECO:0007669"/>
    <property type="project" value="UniProtKB-UniRule"/>
</dbReference>
<evidence type="ECO:0000313" key="10">
    <source>
        <dbReference type="EMBL" id="AHI53857.1"/>
    </source>
</evidence>
<dbReference type="InterPro" id="IPR004516">
    <property type="entry name" value="HisRS/HisZ"/>
</dbReference>
<organism evidence="10 11">
    <name type="scientific">Spiroplasma sabaudiense Ar-1343</name>
    <dbReference type="NCBI Taxonomy" id="1276257"/>
    <lineage>
        <taxon>Bacteria</taxon>
        <taxon>Bacillati</taxon>
        <taxon>Mycoplasmatota</taxon>
        <taxon>Mollicutes</taxon>
        <taxon>Entomoplasmatales</taxon>
        <taxon>Spiroplasmataceae</taxon>
        <taxon>Spiroplasma</taxon>
    </lineage>
</organism>
<dbReference type="HOGENOM" id="CLU_025113_1_1_14"/>
<dbReference type="InterPro" id="IPR015807">
    <property type="entry name" value="His-tRNA-ligase"/>
</dbReference>
<evidence type="ECO:0000256" key="4">
    <source>
        <dbReference type="ARBA" id="ARBA00022840"/>
    </source>
</evidence>
<comment type="subcellular location">
    <subcellularLocation>
        <location evidence="7">Cytoplasm</location>
    </subcellularLocation>
</comment>
<dbReference type="GO" id="GO:0005737">
    <property type="term" value="C:cytoplasm"/>
    <property type="evidence" value="ECO:0007669"/>
    <property type="project" value="UniProtKB-SubCell"/>
</dbReference>
<comment type="subunit">
    <text evidence="7">Homodimer.</text>
</comment>
<evidence type="ECO:0000256" key="6">
    <source>
        <dbReference type="ARBA" id="ARBA00047639"/>
    </source>
</evidence>
<feature type="binding site" evidence="8">
    <location>
        <begin position="257"/>
        <end position="258"/>
    </location>
    <ligand>
        <name>L-histidine</name>
        <dbReference type="ChEBI" id="CHEBI:57595"/>
    </ligand>
</feature>